<reference evidence="2 3" key="1">
    <citation type="submission" date="2015-01" db="EMBL/GenBank/DDBJ databases">
        <title>Evolution of Trichinella species and genotypes.</title>
        <authorList>
            <person name="Korhonen P.K."/>
            <person name="Edoardo P."/>
            <person name="Giuseppe L.R."/>
            <person name="Gasser R.B."/>
        </authorList>
    </citation>
    <scope>NUCLEOTIDE SEQUENCE [LARGE SCALE GENOMIC DNA]</scope>
    <source>
        <strain evidence="2">ISS3</strain>
    </source>
</reference>
<evidence type="ECO:0000256" key="1">
    <source>
        <dbReference type="SAM" id="MobiDB-lite"/>
    </source>
</evidence>
<feature type="compositionally biased region" description="Basic residues" evidence="1">
    <location>
        <begin position="117"/>
        <end position="131"/>
    </location>
</feature>
<name>A0A0V1B695_TRISP</name>
<sequence length="202" mass="23200">MESQGAADRSATFFSLFFSLVGSREEKNKKGKGRAEFIQIFIDPNSRHYANFQTNLRSIGVSVQLAFQQMEECPYSTSGVGKFRKGRKRKRKRKLPPPCQLQAHSTNCYSGKFPRNGNKKHKKKKKKKRASCKIANANSVIRKFCLRHHLSQVHFLVEKADGSIRFCQKQINARRSVTHGNQLVLENFSCDVHDDELKNLKK</sequence>
<feature type="compositionally biased region" description="Basic residues" evidence="1">
    <location>
        <begin position="82"/>
        <end position="95"/>
    </location>
</feature>
<dbReference type="Proteomes" id="UP000054776">
    <property type="component" value="Unassembled WGS sequence"/>
</dbReference>
<proteinExistence type="predicted"/>
<gene>
    <name evidence="2" type="ORF">T01_5349</name>
</gene>
<organism evidence="2 3">
    <name type="scientific">Trichinella spiralis</name>
    <name type="common">Trichina worm</name>
    <dbReference type="NCBI Taxonomy" id="6334"/>
    <lineage>
        <taxon>Eukaryota</taxon>
        <taxon>Metazoa</taxon>
        <taxon>Ecdysozoa</taxon>
        <taxon>Nematoda</taxon>
        <taxon>Enoplea</taxon>
        <taxon>Dorylaimia</taxon>
        <taxon>Trichinellida</taxon>
        <taxon>Trichinellidae</taxon>
        <taxon>Trichinella</taxon>
    </lineage>
</organism>
<evidence type="ECO:0000313" key="3">
    <source>
        <dbReference type="Proteomes" id="UP000054776"/>
    </source>
</evidence>
<feature type="region of interest" description="Disordered" evidence="1">
    <location>
        <begin position="78"/>
        <end position="131"/>
    </location>
</feature>
<protein>
    <submittedName>
        <fullName evidence="2">Uncharacterized protein</fullName>
    </submittedName>
</protein>
<dbReference type="EMBL" id="JYDH01000098">
    <property type="protein sequence ID" value="KRY32429.1"/>
    <property type="molecule type" value="Genomic_DNA"/>
</dbReference>
<evidence type="ECO:0000313" key="2">
    <source>
        <dbReference type="EMBL" id="KRY32429.1"/>
    </source>
</evidence>
<dbReference type="InParanoid" id="A0A0V1B695"/>
<dbReference type="OrthoDB" id="10429902at2759"/>
<accession>A0A0V1B695</accession>
<keyword evidence="3" id="KW-1185">Reference proteome</keyword>
<dbReference type="AlphaFoldDB" id="A0A0V1B695"/>
<comment type="caution">
    <text evidence="2">The sequence shown here is derived from an EMBL/GenBank/DDBJ whole genome shotgun (WGS) entry which is preliminary data.</text>
</comment>